<gene>
    <name evidence="2" type="ORF">L3049_00055</name>
</gene>
<sequence>MRSYRYFLILIFFVPLLSNAQDTIYFNQDWFVVDKAMAKQYTTINSSKDNDNQFFVKDFTLEGVLLAEYEYKGLLTLIDWTRIYEKGFHISAVEDGVSREYYPSGEIKKELFYKNGLQKGLISIWNEKGQKVRSFYAENNVANGLYTTYFENGNTSFKVHFKNDTLQGTAIYYHENGEISKLGRFKNGAKTGKWQYISEEGKPIAEEVYKSTFFIDGPDVNVSFPEGKWYLADRYKEDGSLNFFFTRIGFSDSQEEESFPSCLITLDRVGNEITMIEYSSDRRSRLSIDVNRVLTKESGLYSLPNTIGYIGSTGSEEDKKRIVYLVHSLQNSIGVEMILDCEKENYDTFKEEFLYILKSLKK</sequence>
<feature type="signal peptide" evidence="1">
    <location>
        <begin position="1"/>
        <end position="20"/>
    </location>
</feature>
<dbReference type="Pfam" id="PF07661">
    <property type="entry name" value="MORN_2"/>
    <property type="match status" value="3"/>
</dbReference>
<dbReference type="Proteomes" id="UP001528920">
    <property type="component" value="Unassembled WGS sequence"/>
</dbReference>
<dbReference type="InterPro" id="IPR011652">
    <property type="entry name" value="MORN_2"/>
</dbReference>
<keyword evidence="1" id="KW-0732">Signal</keyword>
<reference evidence="2 3" key="1">
    <citation type="submission" date="2022-01" db="EMBL/GenBank/DDBJ databases">
        <title>Labilibaculum sp. nov, a marine bacterium isolated from Antarctica.</title>
        <authorList>
            <person name="Dai W."/>
        </authorList>
    </citation>
    <scope>NUCLEOTIDE SEQUENCE [LARGE SCALE GENOMIC DNA]</scope>
    <source>
        <strain evidence="2 3">DW002</strain>
    </source>
</reference>
<dbReference type="Gene3D" id="3.90.930.1">
    <property type="match status" value="1"/>
</dbReference>
<dbReference type="EMBL" id="JAKJSC010000001">
    <property type="protein sequence ID" value="MDE5416377.1"/>
    <property type="molecule type" value="Genomic_DNA"/>
</dbReference>
<dbReference type="SUPFAM" id="SSF82185">
    <property type="entry name" value="Histone H3 K4-specific methyltransferase SET7/9 N-terminal domain"/>
    <property type="match status" value="1"/>
</dbReference>
<keyword evidence="3" id="KW-1185">Reference proteome</keyword>
<feature type="chain" id="PRO_5046233310" evidence="1">
    <location>
        <begin position="21"/>
        <end position="362"/>
    </location>
</feature>
<dbReference type="RefSeq" id="WP_275107719.1">
    <property type="nucleotide sequence ID" value="NZ_JAKJSC010000001.1"/>
</dbReference>
<evidence type="ECO:0000256" key="1">
    <source>
        <dbReference type="SAM" id="SignalP"/>
    </source>
</evidence>
<proteinExistence type="predicted"/>
<name>A0ABT5VLR4_9BACT</name>
<comment type="caution">
    <text evidence="2">The sequence shown here is derived from an EMBL/GenBank/DDBJ whole genome shotgun (WGS) entry which is preliminary data.</text>
</comment>
<evidence type="ECO:0000313" key="3">
    <source>
        <dbReference type="Proteomes" id="UP001528920"/>
    </source>
</evidence>
<evidence type="ECO:0000313" key="2">
    <source>
        <dbReference type="EMBL" id="MDE5416377.1"/>
    </source>
</evidence>
<accession>A0ABT5VLR4</accession>
<organism evidence="2 3">
    <name type="scientific">Paralabilibaculum antarcticum</name>
    <dbReference type="NCBI Taxonomy" id="2912572"/>
    <lineage>
        <taxon>Bacteria</taxon>
        <taxon>Pseudomonadati</taxon>
        <taxon>Bacteroidota</taxon>
        <taxon>Bacteroidia</taxon>
        <taxon>Marinilabiliales</taxon>
        <taxon>Marinifilaceae</taxon>
        <taxon>Paralabilibaculum</taxon>
    </lineage>
</organism>
<protein>
    <submittedName>
        <fullName evidence="2">Toxin-antitoxin system YwqK family antitoxin</fullName>
    </submittedName>
</protein>